<dbReference type="EMBL" id="PGOL01005012">
    <property type="protein sequence ID" value="PKI36120.1"/>
    <property type="molecule type" value="Genomic_DNA"/>
</dbReference>
<proteinExistence type="predicted"/>
<evidence type="ECO:0000313" key="1">
    <source>
        <dbReference type="EMBL" id="PKI36120.1"/>
    </source>
</evidence>
<evidence type="ECO:0000313" key="2">
    <source>
        <dbReference type="Proteomes" id="UP000233551"/>
    </source>
</evidence>
<gene>
    <name evidence="1" type="ORF">CRG98_043489</name>
</gene>
<organism evidence="1 2">
    <name type="scientific">Punica granatum</name>
    <name type="common">Pomegranate</name>
    <dbReference type="NCBI Taxonomy" id="22663"/>
    <lineage>
        <taxon>Eukaryota</taxon>
        <taxon>Viridiplantae</taxon>
        <taxon>Streptophyta</taxon>
        <taxon>Embryophyta</taxon>
        <taxon>Tracheophyta</taxon>
        <taxon>Spermatophyta</taxon>
        <taxon>Magnoliopsida</taxon>
        <taxon>eudicotyledons</taxon>
        <taxon>Gunneridae</taxon>
        <taxon>Pentapetalae</taxon>
        <taxon>rosids</taxon>
        <taxon>malvids</taxon>
        <taxon>Myrtales</taxon>
        <taxon>Lythraceae</taxon>
        <taxon>Punica</taxon>
    </lineage>
</organism>
<protein>
    <submittedName>
        <fullName evidence="1">Uncharacterized protein</fullName>
    </submittedName>
</protein>
<name>A0A2I0HX61_PUNGR</name>
<accession>A0A2I0HX61</accession>
<sequence>MPGVQSEEQVLHGCDILCQSSRLTCKQCNAPFLFSLEVSTVSVFSAVAHRVSLDARPLPWLNEVLRQPCAPRLMTGSSYIKEPVLTSQRDWAEGHHAPTHQLSLHFSNIGGPLITPIHLKGSRPLAPVIRGHT</sequence>
<dbReference type="Proteomes" id="UP000233551">
    <property type="component" value="Unassembled WGS sequence"/>
</dbReference>
<reference evidence="1 2" key="1">
    <citation type="submission" date="2017-11" db="EMBL/GenBank/DDBJ databases">
        <title>De-novo sequencing of pomegranate (Punica granatum L.) genome.</title>
        <authorList>
            <person name="Akparov Z."/>
            <person name="Amiraslanov A."/>
            <person name="Hajiyeva S."/>
            <person name="Abbasov M."/>
            <person name="Kaur K."/>
            <person name="Hamwieh A."/>
            <person name="Solovyev V."/>
            <person name="Salamov A."/>
            <person name="Braich B."/>
            <person name="Kosarev P."/>
            <person name="Mahmoud A."/>
            <person name="Hajiyev E."/>
            <person name="Babayeva S."/>
            <person name="Izzatullayeva V."/>
            <person name="Mammadov A."/>
            <person name="Mammadov A."/>
            <person name="Sharifova S."/>
            <person name="Ojaghi J."/>
            <person name="Eynullazada K."/>
            <person name="Bayramov B."/>
            <person name="Abdulazimova A."/>
            <person name="Shahmuradov I."/>
        </authorList>
    </citation>
    <scope>NUCLEOTIDE SEQUENCE [LARGE SCALE GENOMIC DNA]</scope>
    <source>
        <strain evidence="2">cv. AG2017</strain>
        <tissue evidence="1">Leaf</tissue>
    </source>
</reference>
<keyword evidence="2" id="KW-1185">Reference proteome</keyword>
<dbReference type="AlphaFoldDB" id="A0A2I0HX61"/>
<comment type="caution">
    <text evidence="1">The sequence shown here is derived from an EMBL/GenBank/DDBJ whole genome shotgun (WGS) entry which is preliminary data.</text>
</comment>